<evidence type="ECO:0000256" key="2">
    <source>
        <dbReference type="ARBA" id="ARBA00023043"/>
    </source>
</evidence>
<keyword evidence="6" id="KW-1185">Reference proteome</keyword>
<feature type="repeat" description="ANK" evidence="3">
    <location>
        <begin position="945"/>
        <end position="977"/>
    </location>
</feature>
<feature type="repeat" description="ANK" evidence="3">
    <location>
        <begin position="192"/>
        <end position="224"/>
    </location>
</feature>
<dbReference type="Proteomes" id="UP001515480">
    <property type="component" value="Unassembled WGS sequence"/>
</dbReference>
<name>A0AB34ILB1_PRYPA</name>
<comment type="caution">
    <text evidence="5">The sequence shown here is derived from an EMBL/GenBank/DDBJ whole genome shotgun (WGS) entry which is preliminary data.</text>
</comment>
<dbReference type="Pfam" id="PF12796">
    <property type="entry name" value="Ank_2"/>
    <property type="match status" value="5"/>
</dbReference>
<feature type="compositionally biased region" description="Polar residues" evidence="4">
    <location>
        <begin position="1382"/>
        <end position="1393"/>
    </location>
</feature>
<protein>
    <submittedName>
        <fullName evidence="5">Uncharacterized protein</fullName>
    </submittedName>
</protein>
<dbReference type="PANTHER" id="PTHR24198:SF165">
    <property type="entry name" value="ANKYRIN REPEAT-CONTAINING PROTEIN-RELATED"/>
    <property type="match status" value="1"/>
</dbReference>
<dbReference type="SMART" id="SM00248">
    <property type="entry name" value="ANK"/>
    <property type="match status" value="17"/>
</dbReference>
<evidence type="ECO:0000313" key="6">
    <source>
        <dbReference type="Proteomes" id="UP001515480"/>
    </source>
</evidence>
<feature type="repeat" description="ANK" evidence="3">
    <location>
        <begin position="775"/>
        <end position="807"/>
    </location>
</feature>
<feature type="repeat" description="ANK" evidence="3">
    <location>
        <begin position="842"/>
        <end position="874"/>
    </location>
</feature>
<feature type="repeat" description="ANK" evidence="3">
    <location>
        <begin position="912"/>
        <end position="944"/>
    </location>
</feature>
<keyword evidence="2 3" id="KW-0040">ANK repeat</keyword>
<evidence type="ECO:0000313" key="5">
    <source>
        <dbReference type="EMBL" id="KAL1500648.1"/>
    </source>
</evidence>
<feature type="compositionally biased region" description="Low complexity" evidence="4">
    <location>
        <begin position="53"/>
        <end position="62"/>
    </location>
</feature>
<dbReference type="PROSITE" id="PS50297">
    <property type="entry name" value="ANK_REP_REGION"/>
    <property type="match status" value="3"/>
</dbReference>
<evidence type="ECO:0000256" key="4">
    <source>
        <dbReference type="SAM" id="MobiDB-lite"/>
    </source>
</evidence>
<gene>
    <name evidence="5" type="ORF">AB1Y20_013296</name>
</gene>
<dbReference type="InterPro" id="IPR002110">
    <property type="entry name" value="Ankyrin_rpt"/>
</dbReference>
<organism evidence="5 6">
    <name type="scientific">Prymnesium parvum</name>
    <name type="common">Toxic golden alga</name>
    <dbReference type="NCBI Taxonomy" id="97485"/>
    <lineage>
        <taxon>Eukaryota</taxon>
        <taxon>Haptista</taxon>
        <taxon>Haptophyta</taxon>
        <taxon>Prymnesiophyceae</taxon>
        <taxon>Prymnesiales</taxon>
        <taxon>Prymnesiaceae</taxon>
        <taxon>Prymnesium</taxon>
    </lineage>
</organism>
<feature type="region of interest" description="Disordered" evidence="4">
    <location>
        <begin position="1368"/>
        <end position="1445"/>
    </location>
</feature>
<evidence type="ECO:0000256" key="1">
    <source>
        <dbReference type="ARBA" id="ARBA00022737"/>
    </source>
</evidence>
<accession>A0AB34ILB1</accession>
<dbReference type="Gene3D" id="1.25.40.20">
    <property type="entry name" value="Ankyrin repeat-containing domain"/>
    <property type="match status" value="5"/>
</dbReference>
<keyword evidence="1" id="KW-0677">Repeat</keyword>
<feature type="compositionally biased region" description="Low complexity" evidence="4">
    <location>
        <begin position="18"/>
        <end position="33"/>
    </location>
</feature>
<dbReference type="EMBL" id="JBGBPQ010000023">
    <property type="protein sequence ID" value="KAL1500648.1"/>
    <property type="molecule type" value="Genomic_DNA"/>
</dbReference>
<feature type="repeat" description="ANK" evidence="3">
    <location>
        <begin position="420"/>
        <end position="452"/>
    </location>
</feature>
<feature type="repeat" description="ANK" evidence="3">
    <location>
        <begin position="735"/>
        <end position="767"/>
    </location>
</feature>
<reference evidence="5 6" key="1">
    <citation type="journal article" date="2024" name="Science">
        <title>Giant polyketide synthase enzymes in the biosynthesis of giant marine polyether toxins.</title>
        <authorList>
            <person name="Fallon T.R."/>
            <person name="Shende V.V."/>
            <person name="Wierzbicki I.H."/>
            <person name="Pendleton A.L."/>
            <person name="Watervoot N.F."/>
            <person name="Auber R.P."/>
            <person name="Gonzalez D.J."/>
            <person name="Wisecaver J.H."/>
            <person name="Moore B.S."/>
        </authorList>
    </citation>
    <scope>NUCLEOTIDE SEQUENCE [LARGE SCALE GENOMIC DNA]</scope>
    <source>
        <strain evidence="5 6">12B1</strain>
    </source>
</reference>
<dbReference type="InterPro" id="IPR036770">
    <property type="entry name" value="Ankyrin_rpt-contain_sf"/>
</dbReference>
<dbReference type="PANTHER" id="PTHR24198">
    <property type="entry name" value="ANKYRIN REPEAT AND PROTEIN KINASE DOMAIN-CONTAINING PROTEIN"/>
    <property type="match status" value="1"/>
</dbReference>
<feature type="compositionally biased region" description="Basic residues" evidence="4">
    <location>
        <begin position="74"/>
        <end position="83"/>
    </location>
</feature>
<feature type="region of interest" description="Disordered" evidence="4">
    <location>
        <begin position="1"/>
        <end position="93"/>
    </location>
</feature>
<proteinExistence type="predicted"/>
<feature type="repeat" description="ANK" evidence="3">
    <location>
        <begin position="225"/>
        <end position="260"/>
    </location>
</feature>
<sequence>MLTLQSPSRLRASLVAAPQPSSRRSSRQHSLSPVDRRLSRQQSSSPNDRRLSRQPSLSPSRRSTCRQHTQPRGFSKHSPHSPSRRSPSPPKGRLVMECRRGAVSMHGAKAAWNAQKAGAGPAVAANFNIIVDLVQKGEALKLRSLLNSAPTLRSSLKGSSEPALHVAMGCRQSACAEVLLEMDANVNATSESGRTALHIAADNDFLAGMEILVRRRIKLDVQDGNGQTAALLAAGSHHPDAKKMFTLLIEAGADAALVDKTRSNVAHYASAANNVEILANMHSMHPAATRSSDREGCNPLHYASGAGAERTVDWLLDEAPELFVQKDASGTLPIVRAAQNERHGAVELMMRKGFWQPDDRIVDGLTLLMIAAQARLAPPPLAPRRRVRAAHVAAREQEADEELVRQLIDSGASHAAACDKGRTALMHAAVTDDAGCIQALLQAGADASAVDHEGYTALMYAACSCSAAAVAALLRMAGAEAAALLAKDRRGRTCLMQLMVLPSGGGVGGAAPRAAASPGRKKEQALEACWWGRGGGGAFTECCFSPQGAPHFRDSRAHERISAGPRGQARLLLNPAPPTPSAGEVTCPPSLRQITSRASSRRCVTTATSKARLLDTSHVPRDRVKRQHKPSVDLLKFGQDLSVESQLLEQTSEAMPQLGAERWCKQSDVAKICSLLLHEGGAAWGRRLLVESAIPHGNGPLEFAVGRRDELLLETLLSAQGEGELLLQHPDFQHRAASALRLAAIMGEHKMLAHLLLAGASVDARPEDLDSPAHAGCTALLLAAELGHVECLQLLLDARADTTLVDSREEDCALTLAAKCEQYECLATLLKYGADPEAADCEGLTALMSCAVHGASKSISLLLSAGASANRFNNHCTSALWYGACEGKEETVKLLLSSMEPGAQILNMRAASGHTPLSIAASSNYANVCSQLLEAHAELDSVSADGTTPLYHAAAGGHLETAKILIDQRADPRRKNIAGDSILDLAIQSQNEGMAALLIHAGAAFESLAATVRKCVGESRTDPPLVNALKLLLFGDMEEPQSSWSDSESETLDSSLLLLSSKTVLLAADRVRRTFGSDTVPEDLCIGAEEAEMMDDPQCEWVSAAARAPPEAGGPGRWWDVLAEEDQPVSWWYMLHGTLMLLELPRQQAAAGDVKVEYRMRKLDVHKDDEALARAALNASIREHLIEQARAMHWLVIHRPPTAYDCVMEACSGVAAATDALDEASQFLSTMKAHRWSPFVTEESQDWSSRHTPQSYRQLRVQTTSTKHVLRNLALRLRLQAAFAPSVQEKNDAQLNFASLRRELHRTFLKHMEALAHLEGTDAMGDTRQGTPTGRCTDAGMAARTNARLSLSAADDDLAKYHLLLSSHSSKSGSHRSAPASRRQSSGAGQNTLPRLVTAPRPAEGGRRSLREFTSAPGPEVDFDARQSAPQSRLPLPDRPPVEDGESERFVRICNELDAGHVIGYDDMHYLRKMVVRQPGLVIDKATTADAVEFSLESAAGVSQTLRCFVRTCIEHSSVVQCIGWIAQAEGVHASAADESGWLATHHLCDPARPELLCYYLGQTDPISIPAVINTENLEFKSAVGLLVRGSSPSQQRCLSQLLQVDLNLRFNV</sequence>
<dbReference type="SUPFAM" id="SSF48403">
    <property type="entry name" value="Ankyrin repeat"/>
    <property type="match status" value="2"/>
</dbReference>
<dbReference type="PROSITE" id="PS50088">
    <property type="entry name" value="ANK_REPEAT"/>
    <property type="match status" value="8"/>
</dbReference>
<feature type="compositionally biased region" description="Low complexity" evidence="4">
    <location>
        <begin position="1368"/>
        <end position="1377"/>
    </location>
</feature>
<evidence type="ECO:0000256" key="3">
    <source>
        <dbReference type="PROSITE-ProRule" id="PRU00023"/>
    </source>
</evidence>